<dbReference type="Proteomes" id="UP000386466">
    <property type="component" value="Unassembled WGS sequence"/>
</dbReference>
<keyword evidence="2" id="KW-1185">Reference proteome</keyword>
<sequence>MDNKVGESEKNTYTMNEQFRDTDATIAQAGVTSGEFLSKAHIWGDCDRRHMFVYTHKGEPNGPPGQWCQVIRTHQQGSTSESSVSLPMKAIPGDEKAAHPTWCPDLRDY</sequence>
<dbReference type="EMBL" id="CAAGRJ010036887">
    <property type="protein sequence ID" value="VFV45105.1"/>
    <property type="molecule type" value="Genomic_DNA"/>
</dbReference>
<evidence type="ECO:0000313" key="2">
    <source>
        <dbReference type="Proteomes" id="UP000386466"/>
    </source>
</evidence>
<reference evidence="1 2" key="1">
    <citation type="submission" date="2019-01" db="EMBL/GenBank/DDBJ databases">
        <authorList>
            <person name="Alioto T."/>
            <person name="Alioto T."/>
        </authorList>
    </citation>
    <scope>NUCLEOTIDE SEQUENCE [LARGE SCALE GENOMIC DNA]</scope>
</reference>
<dbReference type="AlphaFoldDB" id="A0A485PG02"/>
<proteinExistence type="predicted"/>
<name>A0A485PG02_LYNPA</name>
<accession>A0A485PG02</accession>
<organism evidence="1 2">
    <name type="scientific">Lynx pardinus</name>
    <name type="common">Iberian lynx</name>
    <name type="synonym">Felis pardina</name>
    <dbReference type="NCBI Taxonomy" id="191816"/>
    <lineage>
        <taxon>Eukaryota</taxon>
        <taxon>Metazoa</taxon>
        <taxon>Chordata</taxon>
        <taxon>Craniata</taxon>
        <taxon>Vertebrata</taxon>
        <taxon>Euteleostomi</taxon>
        <taxon>Mammalia</taxon>
        <taxon>Eutheria</taxon>
        <taxon>Laurasiatheria</taxon>
        <taxon>Carnivora</taxon>
        <taxon>Feliformia</taxon>
        <taxon>Felidae</taxon>
        <taxon>Felinae</taxon>
        <taxon>Lynx</taxon>
    </lineage>
</organism>
<evidence type="ECO:0000313" key="1">
    <source>
        <dbReference type="EMBL" id="VFV45105.1"/>
    </source>
</evidence>
<gene>
    <name evidence="1" type="ORF">LYPA_23C018474</name>
</gene>
<protein>
    <submittedName>
        <fullName evidence="1">Uncharacterized protein</fullName>
    </submittedName>
</protein>